<evidence type="ECO:0000313" key="3">
    <source>
        <dbReference type="Proteomes" id="UP000677054"/>
    </source>
</evidence>
<accession>A0A7R8XD00</accession>
<reference evidence="2" key="1">
    <citation type="submission" date="2020-11" db="EMBL/GenBank/DDBJ databases">
        <authorList>
            <person name="Tran Van P."/>
        </authorList>
    </citation>
    <scope>NUCLEOTIDE SEQUENCE</scope>
</reference>
<organism evidence="2">
    <name type="scientific">Darwinula stevensoni</name>
    <dbReference type="NCBI Taxonomy" id="69355"/>
    <lineage>
        <taxon>Eukaryota</taxon>
        <taxon>Metazoa</taxon>
        <taxon>Ecdysozoa</taxon>
        <taxon>Arthropoda</taxon>
        <taxon>Crustacea</taxon>
        <taxon>Oligostraca</taxon>
        <taxon>Ostracoda</taxon>
        <taxon>Podocopa</taxon>
        <taxon>Podocopida</taxon>
        <taxon>Darwinulocopina</taxon>
        <taxon>Darwinuloidea</taxon>
        <taxon>Darwinulidae</taxon>
        <taxon>Darwinula</taxon>
    </lineage>
</organism>
<evidence type="ECO:0000256" key="1">
    <source>
        <dbReference type="SAM" id="MobiDB-lite"/>
    </source>
</evidence>
<gene>
    <name evidence="2" type="ORF">DSTB1V02_LOCUS7850</name>
</gene>
<feature type="region of interest" description="Disordered" evidence="1">
    <location>
        <begin position="79"/>
        <end position="117"/>
    </location>
</feature>
<dbReference type="EMBL" id="CAJPEV010001679">
    <property type="protein sequence ID" value="CAG0893829.1"/>
    <property type="molecule type" value="Genomic_DNA"/>
</dbReference>
<dbReference type="Proteomes" id="UP000677054">
    <property type="component" value="Unassembled WGS sequence"/>
</dbReference>
<dbReference type="AlphaFoldDB" id="A0A7R8XD00"/>
<name>A0A7R8XD00_9CRUS</name>
<feature type="compositionally biased region" description="Basic and acidic residues" evidence="1">
    <location>
        <begin position="103"/>
        <end position="117"/>
    </location>
</feature>
<dbReference type="EMBL" id="LR901196">
    <property type="protein sequence ID" value="CAD7248027.1"/>
    <property type="molecule type" value="Genomic_DNA"/>
</dbReference>
<feature type="compositionally biased region" description="Polar residues" evidence="1">
    <location>
        <begin position="82"/>
        <end position="93"/>
    </location>
</feature>
<keyword evidence="3" id="KW-1185">Reference proteome</keyword>
<proteinExistence type="predicted"/>
<sequence>MEVASTDAAPVKPNYNFALALFIEKERRKTFNVVPAIAGYVNVSELVRGCNIMDIPYENSLNPDDINTKKEGKEMIGALNRRSPTNSFKSDASSELIVDEDEVSHHSSVEFEQGGEK</sequence>
<protein>
    <submittedName>
        <fullName evidence="2">Uncharacterized protein</fullName>
    </submittedName>
</protein>
<evidence type="ECO:0000313" key="2">
    <source>
        <dbReference type="EMBL" id="CAD7248027.1"/>
    </source>
</evidence>